<sequence length="757" mass="87289">MLYIILQITVFQALFILVYDVFLRKETFFNYNRAYLLITSILSFVLPFIKFPKLKAITTQDLVIQLPEVFIGAEPLRMQNIQIAEQAGVVLEQPSIPVWQIGLGLGMLITLMIFVFKILKLYWMKEKYPRRWKGNVLVVRLIKSSAAFSFFNTIFLGDSIPKEQQPTVYIHELVHVKEYHSIDLLYFELLRIVMWFNPLIYLYQNRITELHEYIADANAVKHQGTVNYYKSLLNQVFDVNQMSFTNTFFKSSLIKKRITMLQKSKSKHYHIFKYALLIPVVIAMLIYTSTEVRAQEDKNQTEQASQELTEEQLIKSYYDAFVAMEKNGASFMEISSYAGFGKYRPEKYILSKEEFLKSKAYRHYVAEGMIKRKSEKGTLENEDFDAAELMKQKGKSYVEYRSWKKTKEAKDLWEASIRDGERKLFIEDMLNKTEEEQQRYDALLNQLETDESVEKVIITDGKSLLILYPTQKDELHEINIPAETSIEVPFAVIEEVPTTKDCKDLTTNEERKRCMSEFIAKHVNKNFNIDLADSLGLKGRQRIFVAFKIDKQGLIKDAQARAVHPDLETEAIRVINTLPEFIPGKQKGEAVIVPYSLPIVLQITGGTEQPKAPNYNRFRDSLSTKNVESLSEIPFSVVDKAPIHPDCKDLVGIDQQKKCTSNAVASFVNRNFNMDLVSKLGLSEGQKRVFVKFVIDNQGYIKSIGARGPHPKVEEEAKCVIALLPQFIPGEQDGKTIDVAYSLPIQFQLVNDKKRKN</sequence>
<accession>A0ABS3T037</accession>
<dbReference type="CDD" id="cd07341">
    <property type="entry name" value="M56_BlaR1_MecR1_like"/>
    <property type="match status" value="1"/>
</dbReference>
<feature type="transmembrane region" description="Helical" evidence="1">
    <location>
        <begin position="6"/>
        <end position="22"/>
    </location>
</feature>
<organism evidence="3 4">
    <name type="scientific">Winogradskyella pelagia</name>
    <dbReference type="NCBI Taxonomy" id="2819984"/>
    <lineage>
        <taxon>Bacteria</taxon>
        <taxon>Pseudomonadati</taxon>
        <taxon>Bacteroidota</taxon>
        <taxon>Flavobacteriia</taxon>
        <taxon>Flavobacteriales</taxon>
        <taxon>Flavobacteriaceae</taxon>
        <taxon>Winogradskyella</taxon>
    </lineage>
</organism>
<evidence type="ECO:0000256" key="1">
    <source>
        <dbReference type="SAM" id="Phobius"/>
    </source>
</evidence>
<feature type="transmembrane region" description="Helical" evidence="1">
    <location>
        <begin position="98"/>
        <end position="116"/>
    </location>
</feature>
<proteinExistence type="predicted"/>
<feature type="transmembrane region" description="Helical" evidence="1">
    <location>
        <begin position="271"/>
        <end position="290"/>
    </location>
</feature>
<keyword evidence="1" id="KW-0812">Transmembrane</keyword>
<dbReference type="PANTHER" id="PTHR33446:SF2">
    <property type="entry name" value="PROTEIN TONB"/>
    <property type="match status" value="1"/>
</dbReference>
<evidence type="ECO:0000313" key="3">
    <source>
        <dbReference type="EMBL" id="MBO3115614.1"/>
    </source>
</evidence>
<dbReference type="PANTHER" id="PTHR33446">
    <property type="entry name" value="PROTEIN TONB-RELATED"/>
    <property type="match status" value="1"/>
</dbReference>
<protein>
    <recommendedName>
        <fullName evidence="2">Peptidase M56 domain-containing protein</fullName>
    </recommendedName>
</protein>
<feature type="domain" description="Peptidase M56" evidence="2">
    <location>
        <begin position="162"/>
        <end position="261"/>
    </location>
</feature>
<gene>
    <name evidence="3" type="ORF">J4050_02585</name>
</gene>
<evidence type="ECO:0000313" key="4">
    <source>
        <dbReference type="Proteomes" id="UP000676776"/>
    </source>
</evidence>
<name>A0ABS3T037_9FLAO</name>
<feature type="transmembrane region" description="Helical" evidence="1">
    <location>
        <begin position="34"/>
        <end position="51"/>
    </location>
</feature>
<keyword evidence="4" id="KW-1185">Reference proteome</keyword>
<dbReference type="RefSeq" id="WP_208152393.1">
    <property type="nucleotide sequence ID" value="NZ_JAGEVF010000002.1"/>
</dbReference>
<keyword evidence="1" id="KW-0472">Membrane</keyword>
<dbReference type="Pfam" id="PF05569">
    <property type="entry name" value="Peptidase_M56"/>
    <property type="match status" value="1"/>
</dbReference>
<dbReference type="EMBL" id="JAGEVF010000002">
    <property type="protein sequence ID" value="MBO3115614.1"/>
    <property type="molecule type" value="Genomic_DNA"/>
</dbReference>
<comment type="caution">
    <text evidence="3">The sequence shown here is derived from an EMBL/GenBank/DDBJ whole genome shotgun (WGS) entry which is preliminary data.</text>
</comment>
<keyword evidence="1" id="KW-1133">Transmembrane helix</keyword>
<dbReference type="SUPFAM" id="SSF74653">
    <property type="entry name" value="TolA/TonB C-terminal domain"/>
    <property type="match status" value="1"/>
</dbReference>
<dbReference type="Gene3D" id="3.30.1150.10">
    <property type="match status" value="2"/>
</dbReference>
<dbReference type="Proteomes" id="UP000676776">
    <property type="component" value="Unassembled WGS sequence"/>
</dbReference>
<dbReference type="InterPro" id="IPR051045">
    <property type="entry name" value="TonB-dependent_transducer"/>
</dbReference>
<reference evidence="3 4" key="1">
    <citation type="submission" date="2021-03" db="EMBL/GenBank/DDBJ databases">
        <title>Winogradskyella sp. nov., isolated from costal sediment.</title>
        <authorList>
            <person name="Gao C."/>
        </authorList>
    </citation>
    <scope>NUCLEOTIDE SEQUENCE [LARGE SCALE GENOMIC DNA]</scope>
    <source>
        <strain evidence="3 4">DF17</strain>
    </source>
</reference>
<dbReference type="InterPro" id="IPR008756">
    <property type="entry name" value="Peptidase_M56"/>
</dbReference>
<evidence type="ECO:0000259" key="2">
    <source>
        <dbReference type="Pfam" id="PF05569"/>
    </source>
</evidence>